<dbReference type="AlphaFoldDB" id="A0A1Q2YHL0"/>
<feature type="domain" description="RING-type" evidence="6">
    <location>
        <begin position="125"/>
        <end position="170"/>
    </location>
</feature>
<dbReference type="Pfam" id="PF13639">
    <property type="entry name" value="zf-RING_2"/>
    <property type="match status" value="1"/>
</dbReference>
<feature type="compositionally biased region" description="Basic and acidic residues" evidence="5">
    <location>
        <begin position="1"/>
        <end position="10"/>
    </location>
</feature>
<dbReference type="PROSITE" id="PS50089">
    <property type="entry name" value="ZF_RING_2"/>
    <property type="match status" value="1"/>
</dbReference>
<evidence type="ECO:0000256" key="4">
    <source>
        <dbReference type="PROSITE-ProRule" id="PRU00175"/>
    </source>
</evidence>
<keyword evidence="1" id="KW-0479">Metal-binding</keyword>
<dbReference type="PANTHER" id="PTHR15710:SF243">
    <property type="entry name" value="E3 UBIQUITIN-PROTEIN LIGASE PRAJA-2 ISOFORM X1"/>
    <property type="match status" value="1"/>
</dbReference>
<dbReference type="InterPro" id="IPR013083">
    <property type="entry name" value="Znf_RING/FYVE/PHD"/>
</dbReference>
<evidence type="ECO:0000256" key="5">
    <source>
        <dbReference type="SAM" id="MobiDB-lite"/>
    </source>
</evidence>
<name>A0A1Q2YHL0_9ASCO</name>
<dbReference type="EMBL" id="BDGI01000096">
    <property type="protein sequence ID" value="GAV29038.1"/>
    <property type="molecule type" value="Genomic_DNA"/>
</dbReference>
<feature type="region of interest" description="Disordered" evidence="5">
    <location>
        <begin position="1"/>
        <end position="35"/>
    </location>
</feature>
<dbReference type="SUPFAM" id="SSF57850">
    <property type="entry name" value="RING/U-box"/>
    <property type="match status" value="1"/>
</dbReference>
<dbReference type="GO" id="GO:0008270">
    <property type="term" value="F:zinc ion binding"/>
    <property type="evidence" value="ECO:0007669"/>
    <property type="project" value="UniProtKB-KW"/>
</dbReference>
<dbReference type="Gene3D" id="3.30.40.10">
    <property type="entry name" value="Zinc/RING finger domain, C3HC4 (zinc finger)"/>
    <property type="match status" value="1"/>
</dbReference>
<evidence type="ECO:0000256" key="1">
    <source>
        <dbReference type="ARBA" id="ARBA00022723"/>
    </source>
</evidence>
<sequence length="196" mass="22216">MSTYEEEHNLNNRSTDGSSSSTREANNSEDLPNHARHPTLQQALDNFLNTPSYSTTNIINFNRENLQSSGLALEPQMLEMLQSLVRSSNGVISFQDSAESKGVDDSFLDTLERVNVKKLKDDDTCPICTNDYKSDKHPLVVELPCNSQHRFDLECIGPWLKLNKTCPLCRTDVTIRKNKVELVDSEDEEEGWDMYG</sequence>
<dbReference type="OrthoDB" id="8062037at2759"/>
<evidence type="ECO:0000256" key="3">
    <source>
        <dbReference type="ARBA" id="ARBA00022833"/>
    </source>
</evidence>
<proteinExistence type="predicted"/>
<gene>
    <name evidence="7" type="ORF">PMKS-002517</name>
</gene>
<accession>A0A1Q2YHL0</accession>
<evidence type="ECO:0000313" key="7">
    <source>
        <dbReference type="EMBL" id="GAV29038.1"/>
    </source>
</evidence>
<comment type="caution">
    <text evidence="7">The sequence shown here is derived from an EMBL/GenBank/DDBJ whole genome shotgun (WGS) entry which is preliminary data.</text>
</comment>
<feature type="compositionally biased region" description="Polar residues" evidence="5">
    <location>
        <begin position="11"/>
        <end position="30"/>
    </location>
</feature>
<reference evidence="7 8" key="1">
    <citation type="submission" date="2016-08" db="EMBL/GenBank/DDBJ databases">
        <title>Whole genome shotgun sequence of Pichia membranifaciens KS47-1.</title>
        <authorList>
            <person name="Konishi M."/>
            <person name="Ishida M."/>
            <person name="Arakawa T."/>
            <person name="Kato Y."/>
            <person name="Horiuchi J."/>
        </authorList>
    </citation>
    <scope>NUCLEOTIDE SEQUENCE [LARGE SCALE GENOMIC DNA]</scope>
    <source>
        <strain evidence="7 8">KS47-1</strain>
    </source>
</reference>
<organism evidence="7 8">
    <name type="scientific">Pichia membranifaciens</name>
    <dbReference type="NCBI Taxonomy" id="4926"/>
    <lineage>
        <taxon>Eukaryota</taxon>
        <taxon>Fungi</taxon>
        <taxon>Dikarya</taxon>
        <taxon>Ascomycota</taxon>
        <taxon>Saccharomycotina</taxon>
        <taxon>Pichiomycetes</taxon>
        <taxon>Pichiales</taxon>
        <taxon>Pichiaceae</taxon>
        <taxon>Pichia</taxon>
    </lineage>
</organism>
<protein>
    <recommendedName>
        <fullName evidence="6">RING-type domain-containing protein</fullName>
    </recommendedName>
</protein>
<dbReference type="GO" id="GO:0005737">
    <property type="term" value="C:cytoplasm"/>
    <property type="evidence" value="ECO:0007669"/>
    <property type="project" value="TreeGrafter"/>
</dbReference>
<dbReference type="PANTHER" id="PTHR15710">
    <property type="entry name" value="E3 UBIQUITIN-PROTEIN LIGASE PRAJA"/>
    <property type="match status" value="1"/>
</dbReference>
<dbReference type="InterPro" id="IPR001841">
    <property type="entry name" value="Znf_RING"/>
</dbReference>
<keyword evidence="2 4" id="KW-0863">Zinc-finger</keyword>
<dbReference type="GO" id="GO:0016567">
    <property type="term" value="P:protein ubiquitination"/>
    <property type="evidence" value="ECO:0007669"/>
    <property type="project" value="TreeGrafter"/>
</dbReference>
<keyword evidence="8" id="KW-1185">Reference proteome</keyword>
<evidence type="ECO:0000256" key="2">
    <source>
        <dbReference type="ARBA" id="ARBA00022771"/>
    </source>
</evidence>
<evidence type="ECO:0000259" key="6">
    <source>
        <dbReference type="PROSITE" id="PS50089"/>
    </source>
</evidence>
<keyword evidence="3" id="KW-0862">Zinc</keyword>
<dbReference type="GO" id="GO:0061630">
    <property type="term" value="F:ubiquitin protein ligase activity"/>
    <property type="evidence" value="ECO:0007669"/>
    <property type="project" value="TreeGrafter"/>
</dbReference>
<dbReference type="Proteomes" id="UP000186136">
    <property type="component" value="Unassembled WGS sequence"/>
</dbReference>
<evidence type="ECO:0000313" key="8">
    <source>
        <dbReference type="Proteomes" id="UP000186136"/>
    </source>
</evidence>